<proteinExistence type="predicted"/>
<dbReference type="STRING" id="54915.ADS79_01065"/>
<reference evidence="2" key="2">
    <citation type="submission" date="2015-07" db="EMBL/GenBank/DDBJ databases">
        <title>MeaNS - Measles Nucleotide Surveillance Program.</title>
        <authorList>
            <person name="Tran T."/>
            <person name="Druce J."/>
        </authorList>
    </citation>
    <scope>NUCLEOTIDE SEQUENCE</scope>
    <source>
        <strain evidence="2">DSM 9887</strain>
    </source>
</reference>
<dbReference type="OrthoDB" id="2608729at2"/>
<gene>
    <name evidence="2" type="ORF">ADS79_01065</name>
    <name evidence="1" type="ORF">BRE01_17880</name>
</gene>
<sequence>MAGIANDYLIYPILDLIRDEVQRTSFTVGNPFAEEPSIRLIRDHPLDSEKVTGIKLFYESGYMLDISLTFGSTDISTFPLDVDTDHPDWEYYSLWRLTSIAAAGYSSDGKTVGSYLIRLLYDTKGLLTGTDVHLIEKAR</sequence>
<name>A0A0K9Z076_9BACL</name>
<accession>A0A0K9Z076</accession>
<keyword evidence="4" id="KW-1185">Reference proteome</keyword>
<dbReference type="Proteomes" id="UP000319578">
    <property type="component" value="Unassembled WGS sequence"/>
</dbReference>
<dbReference type="AlphaFoldDB" id="A0A0K9Z076"/>
<dbReference type="EMBL" id="LGIQ01000002">
    <property type="protein sequence ID" value="KNB74326.1"/>
    <property type="molecule type" value="Genomic_DNA"/>
</dbReference>
<dbReference type="EMBL" id="BJON01000006">
    <property type="protein sequence ID" value="GED68086.1"/>
    <property type="molecule type" value="Genomic_DNA"/>
</dbReference>
<dbReference type="PATRIC" id="fig|54915.3.peg.5358"/>
<dbReference type="Proteomes" id="UP000036834">
    <property type="component" value="Unassembled WGS sequence"/>
</dbReference>
<reference evidence="3" key="1">
    <citation type="submission" date="2015-07" db="EMBL/GenBank/DDBJ databases">
        <title>Genome sequencing project for genomic taxonomy and phylogenomics of Bacillus-like bacteria.</title>
        <authorList>
            <person name="Liu B."/>
            <person name="Wang J."/>
            <person name="Zhu Y."/>
            <person name="Liu G."/>
            <person name="Chen Q."/>
            <person name="Chen Z."/>
            <person name="Lan J."/>
            <person name="Che J."/>
            <person name="Ge C."/>
            <person name="Shi H."/>
            <person name="Pan Z."/>
            <person name="Liu X."/>
        </authorList>
    </citation>
    <scope>NUCLEOTIDE SEQUENCE [LARGE SCALE GENOMIC DNA]</scope>
    <source>
        <strain evidence="3">DSM 9887</strain>
    </source>
</reference>
<evidence type="ECO:0000313" key="1">
    <source>
        <dbReference type="EMBL" id="GED68086.1"/>
    </source>
</evidence>
<evidence type="ECO:0000313" key="3">
    <source>
        <dbReference type="Proteomes" id="UP000036834"/>
    </source>
</evidence>
<evidence type="ECO:0000313" key="2">
    <source>
        <dbReference type="EMBL" id="KNB74326.1"/>
    </source>
</evidence>
<comment type="caution">
    <text evidence="2">The sequence shown here is derived from an EMBL/GenBank/DDBJ whole genome shotgun (WGS) entry which is preliminary data.</text>
</comment>
<dbReference type="RefSeq" id="WP_049736566.1">
    <property type="nucleotide sequence ID" value="NZ_BJON01000006.1"/>
</dbReference>
<reference evidence="1 4" key="3">
    <citation type="submission" date="2019-06" db="EMBL/GenBank/DDBJ databases">
        <title>Whole genome shotgun sequence of Brevibacillus reuszeri NBRC 15719.</title>
        <authorList>
            <person name="Hosoyama A."/>
            <person name="Uohara A."/>
            <person name="Ohji S."/>
            <person name="Ichikawa N."/>
        </authorList>
    </citation>
    <scope>NUCLEOTIDE SEQUENCE [LARGE SCALE GENOMIC DNA]</scope>
    <source>
        <strain evidence="1 4">NBRC 15719</strain>
    </source>
</reference>
<protein>
    <submittedName>
        <fullName evidence="2">Uncharacterized protein</fullName>
    </submittedName>
</protein>
<organism evidence="2 3">
    <name type="scientific">Brevibacillus reuszeri</name>
    <dbReference type="NCBI Taxonomy" id="54915"/>
    <lineage>
        <taxon>Bacteria</taxon>
        <taxon>Bacillati</taxon>
        <taxon>Bacillota</taxon>
        <taxon>Bacilli</taxon>
        <taxon>Bacillales</taxon>
        <taxon>Paenibacillaceae</taxon>
        <taxon>Brevibacillus</taxon>
    </lineage>
</organism>
<evidence type="ECO:0000313" key="4">
    <source>
        <dbReference type="Proteomes" id="UP000319578"/>
    </source>
</evidence>